<dbReference type="InterPro" id="IPR005829">
    <property type="entry name" value="Sugar_transporter_CS"/>
</dbReference>
<organism evidence="10 11">
    <name type="scientific">Vibrio vulnificus</name>
    <dbReference type="NCBI Taxonomy" id="672"/>
    <lineage>
        <taxon>Bacteria</taxon>
        <taxon>Pseudomonadati</taxon>
        <taxon>Pseudomonadota</taxon>
        <taxon>Gammaproteobacteria</taxon>
        <taxon>Vibrionales</taxon>
        <taxon>Vibrionaceae</taxon>
        <taxon>Vibrio</taxon>
    </lineage>
</organism>
<evidence type="ECO:0000313" key="10">
    <source>
        <dbReference type="EMBL" id="POB49887.1"/>
    </source>
</evidence>
<dbReference type="GO" id="GO:0022857">
    <property type="term" value="F:transmembrane transporter activity"/>
    <property type="evidence" value="ECO:0007669"/>
    <property type="project" value="InterPro"/>
</dbReference>
<comment type="caution">
    <text evidence="10">The sequence shown here is derived from an EMBL/GenBank/DDBJ whole genome shotgun (WGS) entry which is preliminary data.</text>
</comment>
<dbReference type="AlphaFoldDB" id="A0A2S3R888"/>
<dbReference type="PANTHER" id="PTHR43271">
    <property type="entry name" value="BLL2771 PROTEIN"/>
    <property type="match status" value="1"/>
</dbReference>
<keyword evidence="3" id="KW-0813">Transport</keyword>
<accession>A0A2S3R888</accession>
<comment type="similarity">
    <text evidence="2">Belongs to the major facilitator superfamily.</text>
</comment>
<dbReference type="Gene3D" id="1.20.1250.20">
    <property type="entry name" value="MFS general substrate transporter like domains"/>
    <property type="match status" value="1"/>
</dbReference>
<dbReference type="InterPro" id="IPR011701">
    <property type="entry name" value="MFS"/>
</dbReference>
<evidence type="ECO:0000256" key="7">
    <source>
        <dbReference type="ARBA" id="ARBA00023136"/>
    </source>
</evidence>
<feature type="transmembrane region" description="Helical" evidence="8">
    <location>
        <begin position="363"/>
        <end position="384"/>
    </location>
</feature>
<feature type="transmembrane region" description="Helical" evidence="8">
    <location>
        <begin position="50"/>
        <end position="70"/>
    </location>
</feature>
<dbReference type="InterPro" id="IPR020846">
    <property type="entry name" value="MFS_dom"/>
</dbReference>
<dbReference type="InterPro" id="IPR036259">
    <property type="entry name" value="MFS_trans_sf"/>
</dbReference>
<feature type="transmembrane region" description="Helical" evidence="8">
    <location>
        <begin position="276"/>
        <end position="295"/>
    </location>
</feature>
<evidence type="ECO:0000256" key="6">
    <source>
        <dbReference type="ARBA" id="ARBA00022989"/>
    </source>
</evidence>
<protein>
    <submittedName>
        <fullName evidence="10">MFS transporter</fullName>
    </submittedName>
</protein>
<evidence type="ECO:0000256" key="5">
    <source>
        <dbReference type="ARBA" id="ARBA00022692"/>
    </source>
</evidence>
<dbReference type="PANTHER" id="PTHR43271:SF1">
    <property type="entry name" value="INNER MEMBRANE TRANSPORT PROTEIN YNFM"/>
    <property type="match status" value="1"/>
</dbReference>
<dbReference type="PROSITE" id="PS50850">
    <property type="entry name" value="MFS"/>
    <property type="match status" value="1"/>
</dbReference>
<evidence type="ECO:0000259" key="9">
    <source>
        <dbReference type="PROSITE" id="PS50850"/>
    </source>
</evidence>
<keyword evidence="4" id="KW-1003">Cell membrane</keyword>
<evidence type="ECO:0000256" key="2">
    <source>
        <dbReference type="ARBA" id="ARBA00008335"/>
    </source>
</evidence>
<dbReference type="Pfam" id="PF07690">
    <property type="entry name" value="MFS_1"/>
    <property type="match status" value="1"/>
</dbReference>
<keyword evidence="5 8" id="KW-0812">Transmembrane</keyword>
<dbReference type="GO" id="GO:0005886">
    <property type="term" value="C:plasma membrane"/>
    <property type="evidence" value="ECO:0007669"/>
    <property type="project" value="UniProtKB-SubCell"/>
</dbReference>
<reference evidence="10 11" key="1">
    <citation type="journal article" date="2018" name="Front. Microbiol.">
        <title>Phylogeny of Vibrio vulnificus from the Analysis of the Core-Genome: Implications for Intra-Species Taxonomy.</title>
        <authorList>
            <person name="Roig F.J."/>
            <person name="Gonzalez-Candelas F."/>
            <person name="Sanjuan E."/>
            <person name="Fouz B."/>
            <person name="Feil E.J."/>
            <person name="Llorens C."/>
            <person name="Baker-Austin C."/>
            <person name="Oliver J.D."/>
            <person name="Danin-Poleg Y."/>
            <person name="Gibas C.J."/>
            <person name="Kashi Y."/>
            <person name="Gulig P.A."/>
            <person name="Morrison S.S."/>
            <person name="Amaro C."/>
        </authorList>
    </citation>
    <scope>NUCLEOTIDE SEQUENCE [LARGE SCALE GENOMIC DNA]</scope>
    <source>
        <strain evidence="10 11">CECT4608</strain>
    </source>
</reference>
<feature type="transmembrane region" description="Helical" evidence="8">
    <location>
        <begin position="137"/>
        <end position="155"/>
    </location>
</feature>
<gene>
    <name evidence="10" type="ORF">CRN52_02250</name>
</gene>
<comment type="subcellular location">
    <subcellularLocation>
        <location evidence="1">Cell membrane</location>
        <topology evidence="1">Multi-pass membrane protein</topology>
    </subcellularLocation>
</comment>
<keyword evidence="7 8" id="KW-0472">Membrane</keyword>
<proteinExistence type="inferred from homology"/>
<sequence length="402" mass="43889">MYELGSSQYRHITIALALGSFLVFCNLYLFQPMLPKLALEYAVSETQVNWVFAATTLGLSLSLVPMAVLSEKIGRRTVMLAGLFAIPLCSAALLLNDSFLFIVICRALLGVALAAFAAVAVAYMAEELHPKAFSHAIGGYIAANSLGGISGRISGGLMSDWFGTTVAIEVMLVFTLLGVIAVSFLLPKQKHFSPSTHSLWQHNQTIVQHLRHTRVWLAMVIGGLNFALFVNLYSVMGFRLVAEPHGLPVGLASLIFLCYLGGTISSKYTGKWNQHFHPVSGMLLGAAISLFGMLITSIEHLAAMFIGLVLISFGAFFTHTLAYGWVGQKATHAKATATAMYLVHYYVGGSLGGFFLLYCWQHWQWNGVIIAALTMYVLLFAVILQLKKPKYACMEEALVKHP</sequence>
<feature type="transmembrane region" description="Helical" evidence="8">
    <location>
        <begin position="215"/>
        <end position="233"/>
    </location>
</feature>
<dbReference type="RefSeq" id="WP_103199737.1">
    <property type="nucleotide sequence ID" value="NZ_JAKNPP010000178.1"/>
</dbReference>
<dbReference type="Proteomes" id="UP000237466">
    <property type="component" value="Unassembled WGS sequence"/>
</dbReference>
<dbReference type="EMBL" id="PDGH01000026">
    <property type="protein sequence ID" value="POB49887.1"/>
    <property type="molecule type" value="Genomic_DNA"/>
</dbReference>
<dbReference type="SUPFAM" id="SSF103473">
    <property type="entry name" value="MFS general substrate transporter"/>
    <property type="match status" value="1"/>
</dbReference>
<feature type="transmembrane region" description="Helical" evidence="8">
    <location>
        <begin position="161"/>
        <end position="186"/>
    </location>
</feature>
<feature type="transmembrane region" description="Helical" evidence="8">
    <location>
        <begin position="301"/>
        <end position="326"/>
    </location>
</feature>
<feature type="transmembrane region" description="Helical" evidence="8">
    <location>
        <begin position="12"/>
        <end position="30"/>
    </location>
</feature>
<feature type="transmembrane region" description="Helical" evidence="8">
    <location>
        <begin position="77"/>
        <end position="95"/>
    </location>
</feature>
<dbReference type="PROSITE" id="PS00216">
    <property type="entry name" value="SUGAR_TRANSPORT_1"/>
    <property type="match status" value="1"/>
</dbReference>
<feature type="domain" description="Major facilitator superfamily (MFS) profile" evidence="9">
    <location>
        <begin position="12"/>
        <end position="390"/>
    </location>
</feature>
<evidence type="ECO:0000256" key="4">
    <source>
        <dbReference type="ARBA" id="ARBA00022475"/>
    </source>
</evidence>
<keyword evidence="6 8" id="KW-1133">Transmembrane helix</keyword>
<evidence type="ECO:0000256" key="3">
    <source>
        <dbReference type="ARBA" id="ARBA00022448"/>
    </source>
</evidence>
<feature type="transmembrane region" description="Helical" evidence="8">
    <location>
        <begin position="245"/>
        <end position="264"/>
    </location>
</feature>
<evidence type="ECO:0000313" key="11">
    <source>
        <dbReference type="Proteomes" id="UP000237466"/>
    </source>
</evidence>
<name>A0A2S3R888_VIBVL</name>
<feature type="transmembrane region" description="Helical" evidence="8">
    <location>
        <begin position="338"/>
        <end position="357"/>
    </location>
</feature>
<evidence type="ECO:0000256" key="1">
    <source>
        <dbReference type="ARBA" id="ARBA00004651"/>
    </source>
</evidence>
<evidence type="ECO:0000256" key="8">
    <source>
        <dbReference type="SAM" id="Phobius"/>
    </source>
</evidence>
<dbReference type="CDD" id="cd17324">
    <property type="entry name" value="MFS_NepI_like"/>
    <property type="match status" value="1"/>
</dbReference>
<feature type="transmembrane region" description="Helical" evidence="8">
    <location>
        <begin position="101"/>
        <end position="125"/>
    </location>
</feature>